<protein>
    <submittedName>
        <fullName evidence="7">OmpA family protein</fullName>
    </submittedName>
</protein>
<dbReference type="Gene3D" id="1.25.40.10">
    <property type="entry name" value="Tetratricopeptide repeat domain"/>
    <property type="match status" value="1"/>
</dbReference>
<dbReference type="SUPFAM" id="SSF48452">
    <property type="entry name" value="TPR-like"/>
    <property type="match status" value="1"/>
</dbReference>
<dbReference type="InterPro" id="IPR006664">
    <property type="entry name" value="OMP_bac"/>
</dbReference>
<dbReference type="EMBL" id="CP068439">
    <property type="protein sequence ID" value="QQX75570.1"/>
    <property type="molecule type" value="Genomic_DNA"/>
</dbReference>
<dbReference type="Pfam" id="PF00691">
    <property type="entry name" value="OmpA"/>
    <property type="match status" value="1"/>
</dbReference>
<dbReference type="InterPro" id="IPR011990">
    <property type="entry name" value="TPR-like_helical_dom_sf"/>
</dbReference>
<feature type="domain" description="OmpA-like" evidence="6">
    <location>
        <begin position="527"/>
        <end position="647"/>
    </location>
</feature>
<keyword evidence="3" id="KW-0998">Cell outer membrane</keyword>
<dbReference type="PANTHER" id="PTHR30329:SF21">
    <property type="entry name" value="LIPOPROTEIN YIAD-RELATED"/>
    <property type="match status" value="1"/>
</dbReference>
<reference evidence="7 8" key="1">
    <citation type="submission" date="2021-01" db="EMBL/GenBank/DDBJ databases">
        <title>Aequorivita sp. strain KX20305, a bacterium isolated from the sediment collected at a cold seep field in South China Sea.</title>
        <authorList>
            <person name="Zhang H."/>
            <person name="Li C."/>
        </authorList>
    </citation>
    <scope>NUCLEOTIDE SEQUENCE [LARGE SCALE GENOMIC DNA]</scope>
    <source>
        <strain evidence="7 8">KX20305</strain>
    </source>
</reference>
<dbReference type="Pfam" id="PF07676">
    <property type="entry name" value="PD40"/>
    <property type="match status" value="3"/>
</dbReference>
<dbReference type="PANTHER" id="PTHR30329">
    <property type="entry name" value="STATOR ELEMENT OF FLAGELLAR MOTOR COMPLEX"/>
    <property type="match status" value="1"/>
</dbReference>
<dbReference type="Gene3D" id="2.120.10.30">
    <property type="entry name" value="TolB, C-terminal domain"/>
    <property type="match status" value="1"/>
</dbReference>
<comment type="subcellular location">
    <subcellularLocation>
        <location evidence="1">Cell outer membrane</location>
    </subcellularLocation>
</comment>
<dbReference type="PROSITE" id="PS51123">
    <property type="entry name" value="OMPA_2"/>
    <property type="match status" value="1"/>
</dbReference>
<evidence type="ECO:0000256" key="3">
    <source>
        <dbReference type="ARBA" id="ARBA00023237"/>
    </source>
</evidence>
<keyword evidence="4" id="KW-0802">TPR repeat</keyword>
<gene>
    <name evidence="7" type="ORF">JK629_09460</name>
</gene>
<keyword evidence="8" id="KW-1185">Reference proteome</keyword>
<sequence>MNTIVRNIFIIAMVVFTTSNAFSQKKDIKKANKEFDKFAYIDAREIYLKVVEDGYESAEIFKNLGDTYYFNSDYTNAAKWYDKLVNQFPDQTEAEYYYRAAQSLKSLGKYAESDALLKDYIAKGGSGLVIKTYEDDPNYLKSTVFKERDFVIDKVSVNSSNSDFGATFYGKDKIVFTSAGNSTGAKINEWNQEPYLDLFIADRAPKGELSNPMKLGGDINTAYNESTATFSKDGKTIYFTRNTYLEGKKGLDKSNKKFKTLRLSLYKATKTGDHNWTNIVELPFNSKEYSVAHPALSPDGKKLYFSSDMPGTSGMSDLWYVDILGNDKYGPPVNLGPEINTEARESFPFISDANNLYFSSDGRSGLGGYDIFVTPLDNEGKPGKITNLGAPTNSAQDDFGFIINEDDRIGYVASNRGGDRGSIDDDIYLVKEICSITIQGKVFDKETKDPLPGTQVSLLDENNQLVSQTTAKNDGTYSFVGDCGTQYTVRGVKEGYNPYEKMIETPMLSGTVDVLLPLERIGPCPPNDLGCKLNLQPIYFDFDKSNIRRDAEIELAKILAAMREYPELIIHIESHTDSRGNDSYNMALSERRAQSTLKWLVGKGIDASRLTAKGYGESQLVNNCTNGVPCTAEEHQLNRRSMFIIKN</sequence>
<dbReference type="PRINTS" id="PR01021">
    <property type="entry name" value="OMPADOMAIN"/>
</dbReference>
<dbReference type="SUPFAM" id="SSF103088">
    <property type="entry name" value="OmpA-like"/>
    <property type="match status" value="1"/>
</dbReference>
<dbReference type="PROSITE" id="PS50005">
    <property type="entry name" value="TPR"/>
    <property type="match status" value="1"/>
</dbReference>
<accession>A0ABX7DNA4</accession>
<evidence type="ECO:0000313" key="8">
    <source>
        <dbReference type="Proteomes" id="UP000629420"/>
    </source>
</evidence>
<dbReference type="InterPro" id="IPR006665">
    <property type="entry name" value="OmpA-like"/>
</dbReference>
<dbReference type="RefSeq" id="WP_202335387.1">
    <property type="nucleotide sequence ID" value="NZ_CP068439.1"/>
</dbReference>
<dbReference type="InterPro" id="IPR011042">
    <property type="entry name" value="6-blade_b-propeller_TolB-like"/>
</dbReference>
<proteinExistence type="predicted"/>
<evidence type="ECO:0000256" key="2">
    <source>
        <dbReference type="ARBA" id="ARBA00023136"/>
    </source>
</evidence>
<dbReference type="Gene3D" id="3.30.1330.60">
    <property type="entry name" value="OmpA-like domain"/>
    <property type="match status" value="1"/>
</dbReference>
<organism evidence="7 8">
    <name type="scientific">Aequorivita iocasae</name>
    <dbReference type="NCBI Taxonomy" id="2803865"/>
    <lineage>
        <taxon>Bacteria</taxon>
        <taxon>Pseudomonadati</taxon>
        <taxon>Bacteroidota</taxon>
        <taxon>Flavobacteriia</taxon>
        <taxon>Flavobacteriales</taxon>
        <taxon>Flavobacteriaceae</taxon>
        <taxon>Aequorivita</taxon>
    </lineage>
</organism>
<evidence type="ECO:0000313" key="7">
    <source>
        <dbReference type="EMBL" id="QQX75570.1"/>
    </source>
</evidence>
<dbReference type="SUPFAM" id="SSF82171">
    <property type="entry name" value="DPP6 N-terminal domain-like"/>
    <property type="match status" value="1"/>
</dbReference>
<dbReference type="InterPro" id="IPR008969">
    <property type="entry name" value="CarboxyPept-like_regulatory"/>
</dbReference>
<evidence type="ECO:0000256" key="4">
    <source>
        <dbReference type="PROSITE-ProRule" id="PRU00339"/>
    </source>
</evidence>
<dbReference type="Gene3D" id="2.60.40.1120">
    <property type="entry name" value="Carboxypeptidase-like, regulatory domain"/>
    <property type="match status" value="1"/>
</dbReference>
<dbReference type="Proteomes" id="UP000629420">
    <property type="component" value="Chromosome"/>
</dbReference>
<dbReference type="InterPro" id="IPR019734">
    <property type="entry name" value="TPR_rpt"/>
</dbReference>
<keyword evidence="2 5" id="KW-0472">Membrane</keyword>
<evidence type="ECO:0000256" key="5">
    <source>
        <dbReference type="PROSITE-ProRule" id="PRU00473"/>
    </source>
</evidence>
<dbReference type="InterPro" id="IPR036737">
    <property type="entry name" value="OmpA-like_sf"/>
</dbReference>
<feature type="repeat" description="TPR" evidence="4">
    <location>
        <begin position="58"/>
        <end position="91"/>
    </location>
</feature>
<evidence type="ECO:0000259" key="6">
    <source>
        <dbReference type="PROSITE" id="PS51123"/>
    </source>
</evidence>
<dbReference type="CDD" id="cd07185">
    <property type="entry name" value="OmpA_C-like"/>
    <property type="match status" value="1"/>
</dbReference>
<evidence type="ECO:0000256" key="1">
    <source>
        <dbReference type="ARBA" id="ARBA00004442"/>
    </source>
</evidence>
<name>A0ABX7DNA4_9FLAO</name>
<dbReference type="SUPFAM" id="SSF49464">
    <property type="entry name" value="Carboxypeptidase regulatory domain-like"/>
    <property type="match status" value="1"/>
</dbReference>
<dbReference type="InterPro" id="IPR011659">
    <property type="entry name" value="WD40"/>
</dbReference>
<dbReference type="Pfam" id="PF13620">
    <property type="entry name" value="CarboxypepD_reg"/>
    <property type="match status" value="1"/>
</dbReference>
<dbReference type="InterPro" id="IPR050330">
    <property type="entry name" value="Bact_OuterMem_StrucFunc"/>
</dbReference>